<dbReference type="PANTHER" id="PTHR46233">
    <property type="entry name" value="HYDROXYACYLGLUTATHIONE HYDROLASE GLOC"/>
    <property type="match status" value="1"/>
</dbReference>
<evidence type="ECO:0000256" key="3">
    <source>
        <dbReference type="ARBA" id="ARBA00022801"/>
    </source>
</evidence>
<name>A0A9D1MP90_9FIRM</name>
<comment type="cofactor">
    <cofactor evidence="1">
        <name>Zn(2+)</name>
        <dbReference type="ChEBI" id="CHEBI:29105"/>
    </cofactor>
</comment>
<dbReference type="GO" id="GO:0016787">
    <property type="term" value="F:hydrolase activity"/>
    <property type="evidence" value="ECO:0007669"/>
    <property type="project" value="UniProtKB-KW"/>
</dbReference>
<reference evidence="6" key="2">
    <citation type="journal article" date="2021" name="PeerJ">
        <title>Extensive microbial diversity within the chicken gut microbiome revealed by metagenomics and culture.</title>
        <authorList>
            <person name="Gilroy R."/>
            <person name="Ravi A."/>
            <person name="Getino M."/>
            <person name="Pursley I."/>
            <person name="Horton D.L."/>
            <person name="Alikhan N.F."/>
            <person name="Baker D."/>
            <person name="Gharbi K."/>
            <person name="Hall N."/>
            <person name="Watson M."/>
            <person name="Adriaenssens E.M."/>
            <person name="Foster-Nyarko E."/>
            <person name="Jarju S."/>
            <person name="Secka A."/>
            <person name="Antonio M."/>
            <person name="Oren A."/>
            <person name="Chaudhuri R.R."/>
            <person name="La Ragione R."/>
            <person name="Hildebrand F."/>
            <person name="Pallen M.J."/>
        </authorList>
    </citation>
    <scope>NUCLEOTIDE SEQUENCE</scope>
    <source>
        <strain evidence="6">CHK160-1198</strain>
    </source>
</reference>
<dbReference type="AlphaFoldDB" id="A0A9D1MP90"/>
<dbReference type="GO" id="GO:0046872">
    <property type="term" value="F:metal ion binding"/>
    <property type="evidence" value="ECO:0007669"/>
    <property type="project" value="UniProtKB-KW"/>
</dbReference>
<evidence type="ECO:0000313" key="7">
    <source>
        <dbReference type="Proteomes" id="UP000824099"/>
    </source>
</evidence>
<gene>
    <name evidence="6" type="ORF">IAB06_02840</name>
</gene>
<dbReference type="InterPro" id="IPR051453">
    <property type="entry name" value="MBL_Glyoxalase_II"/>
</dbReference>
<dbReference type="Gene3D" id="3.60.15.10">
    <property type="entry name" value="Ribonuclease Z/Hydroxyacylglutathione hydrolase-like"/>
    <property type="match status" value="1"/>
</dbReference>
<evidence type="ECO:0000259" key="5">
    <source>
        <dbReference type="SMART" id="SM00849"/>
    </source>
</evidence>
<dbReference type="Pfam" id="PF00753">
    <property type="entry name" value="Lactamase_B"/>
    <property type="match status" value="1"/>
</dbReference>
<dbReference type="Proteomes" id="UP000824099">
    <property type="component" value="Unassembled WGS sequence"/>
</dbReference>
<proteinExistence type="predicted"/>
<dbReference type="PANTHER" id="PTHR46233:SF3">
    <property type="entry name" value="HYDROXYACYLGLUTATHIONE HYDROLASE GLOC"/>
    <property type="match status" value="1"/>
</dbReference>
<organism evidence="6 7">
    <name type="scientific">Candidatus Avacidaminococcus intestinavium</name>
    <dbReference type="NCBI Taxonomy" id="2840684"/>
    <lineage>
        <taxon>Bacteria</taxon>
        <taxon>Bacillati</taxon>
        <taxon>Bacillota</taxon>
        <taxon>Negativicutes</taxon>
        <taxon>Acidaminococcales</taxon>
        <taxon>Acidaminococcaceae</taxon>
        <taxon>Acidaminococcaceae incertae sedis</taxon>
        <taxon>Candidatus Avacidaminococcus</taxon>
    </lineage>
</organism>
<feature type="domain" description="Metallo-beta-lactamase" evidence="5">
    <location>
        <begin position="19"/>
        <end position="207"/>
    </location>
</feature>
<keyword evidence="3" id="KW-0378">Hydrolase</keyword>
<dbReference type="SMART" id="SM00849">
    <property type="entry name" value="Lactamase_B"/>
    <property type="match status" value="1"/>
</dbReference>
<dbReference type="InterPro" id="IPR036866">
    <property type="entry name" value="RibonucZ/Hydroxyglut_hydro"/>
</dbReference>
<dbReference type="SUPFAM" id="SSF56281">
    <property type="entry name" value="Metallo-hydrolase/oxidoreductase"/>
    <property type="match status" value="1"/>
</dbReference>
<keyword evidence="2" id="KW-0479">Metal-binding</keyword>
<evidence type="ECO:0000256" key="2">
    <source>
        <dbReference type="ARBA" id="ARBA00022723"/>
    </source>
</evidence>
<sequence>MNIFQVRGNTFCINTGMTYIPFYKLNAHDIIMLDSGWAEGEQQGITNLLIENSFNIKAIINTHSHTDHIGNNSFFKAKYNCLIAMPELEAFICHSPLTLKLYFHSLPVNVLKKQFGHMINQPDFLISEQQTTITICNTTFQIIHTPGHSIDHICLITPDDVAYLGDTLISHKVMRGAKMPYAYLLNEDLASKKLLYQITAQKYIIAHKGCYEDIQDLITLNIDFYQQRAKEILSLIKESASFEEITMSVIKNFRIPIHSLQKHLLIERMLHSYLDYLYETKQITVNLSNGYVRYSALTNN</sequence>
<protein>
    <submittedName>
        <fullName evidence="6">MBL fold metallo-hydrolase</fullName>
    </submittedName>
</protein>
<comment type="caution">
    <text evidence="6">The sequence shown here is derived from an EMBL/GenBank/DDBJ whole genome shotgun (WGS) entry which is preliminary data.</text>
</comment>
<dbReference type="InterPro" id="IPR001279">
    <property type="entry name" value="Metallo-B-lactamas"/>
</dbReference>
<reference evidence="6" key="1">
    <citation type="submission" date="2020-10" db="EMBL/GenBank/DDBJ databases">
        <authorList>
            <person name="Gilroy R."/>
        </authorList>
    </citation>
    <scope>NUCLEOTIDE SEQUENCE</scope>
    <source>
        <strain evidence="6">CHK160-1198</strain>
    </source>
</reference>
<evidence type="ECO:0000256" key="4">
    <source>
        <dbReference type="ARBA" id="ARBA00022833"/>
    </source>
</evidence>
<evidence type="ECO:0000256" key="1">
    <source>
        <dbReference type="ARBA" id="ARBA00001947"/>
    </source>
</evidence>
<evidence type="ECO:0000313" key="6">
    <source>
        <dbReference type="EMBL" id="HIU63969.1"/>
    </source>
</evidence>
<keyword evidence="4" id="KW-0862">Zinc</keyword>
<dbReference type="EMBL" id="DVNI01000040">
    <property type="protein sequence ID" value="HIU63969.1"/>
    <property type="molecule type" value="Genomic_DNA"/>
</dbReference>
<accession>A0A9D1MP90</accession>